<evidence type="ECO:0000256" key="2">
    <source>
        <dbReference type="ARBA" id="ARBA00022741"/>
    </source>
</evidence>
<dbReference type="EC" id="3.6.4.12" evidence="5"/>
<gene>
    <name evidence="5" type="primary">recD2_30</name>
    <name evidence="5" type="ORF">SDC9_54064</name>
</gene>
<name>A0A644WVQ0_9ZZZZ</name>
<dbReference type="GO" id="GO:0005524">
    <property type="term" value="F:ATP binding"/>
    <property type="evidence" value="ECO:0007669"/>
    <property type="project" value="UniProtKB-KW"/>
</dbReference>
<comment type="caution">
    <text evidence="5">The sequence shown here is derived from an EMBL/GenBank/DDBJ whole genome shotgun (WGS) entry which is preliminary data.</text>
</comment>
<organism evidence="5">
    <name type="scientific">bioreactor metagenome</name>
    <dbReference type="NCBI Taxonomy" id="1076179"/>
    <lineage>
        <taxon>unclassified sequences</taxon>
        <taxon>metagenomes</taxon>
        <taxon>ecological metagenomes</taxon>
    </lineage>
</organism>
<reference evidence="5" key="1">
    <citation type="submission" date="2019-08" db="EMBL/GenBank/DDBJ databases">
        <authorList>
            <person name="Kucharzyk K."/>
            <person name="Murdoch R.W."/>
            <person name="Higgins S."/>
            <person name="Loffler F."/>
        </authorList>
    </citation>
    <scope>NUCLEOTIDE SEQUENCE</scope>
</reference>
<dbReference type="GO" id="GO:0003678">
    <property type="term" value="F:DNA helicase activity"/>
    <property type="evidence" value="ECO:0007669"/>
    <property type="project" value="UniProtKB-EC"/>
</dbReference>
<feature type="domain" description="AAA+ ATPase" evidence="4">
    <location>
        <begin position="342"/>
        <end position="477"/>
    </location>
</feature>
<dbReference type="SUPFAM" id="SSF52540">
    <property type="entry name" value="P-loop containing nucleoside triphosphate hydrolases"/>
    <property type="match status" value="2"/>
</dbReference>
<keyword evidence="5" id="KW-0378">Hydrolase</keyword>
<accession>A0A644WVQ0</accession>
<dbReference type="InterPro" id="IPR041627">
    <property type="entry name" value="AAA_lid_6"/>
</dbReference>
<protein>
    <submittedName>
        <fullName evidence="5">ATP-dependent RecD-like DNA helicase</fullName>
        <ecNumber evidence="5">3.6.4.12</ecNumber>
    </submittedName>
</protein>
<dbReference type="Pfam" id="PF17866">
    <property type="entry name" value="AAA_lid_6"/>
    <property type="match status" value="2"/>
</dbReference>
<dbReference type="AlphaFoldDB" id="A0A644WVQ0"/>
<dbReference type="PANTHER" id="PTHR43392">
    <property type="entry name" value="AAA-TYPE ATPASE FAMILY PROTEIN / ANKYRIN REPEAT FAMILY PROTEIN"/>
    <property type="match status" value="1"/>
</dbReference>
<dbReference type="Gene3D" id="1.10.8.60">
    <property type="match status" value="2"/>
</dbReference>
<dbReference type="InterPro" id="IPR027417">
    <property type="entry name" value="P-loop_NTPase"/>
</dbReference>
<dbReference type="PRINTS" id="PR00819">
    <property type="entry name" value="CBXCFQXSUPER"/>
</dbReference>
<dbReference type="PANTHER" id="PTHR43392:SF2">
    <property type="entry name" value="AAA-TYPE ATPASE FAMILY PROTEIN _ ANKYRIN REPEAT FAMILY PROTEIN"/>
    <property type="match status" value="1"/>
</dbReference>
<evidence type="ECO:0000256" key="1">
    <source>
        <dbReference type="ARBA" id="ARBA00010378"/>
    </source>
</evidence>
<dbReference type="InterPro" id="IPR003593">
    <property type="entry name" value="AAA+_ATPase"/>
</dbReference>
<dbReference type="CDD" id="cd00009">
    <property type="entry name" value="AAA"/>
    <property type="match status" value="2"/>
</dbReference>
<dbReference type="Pfam" id="PF00004">
    <property type="entry name" value="AAA"/>
    <property type="match status" value="2"/>
</dbReference>
<evidence type="ECO:0000259" key="4">
    <source>
        <dbReference type="SMART" id="SM00382"/>
    </source>
</evidence>
<dbReference type="EMBL" id="VSSQ01001372">
    <property type="protein sequence ID" value="MPM07757.1"/>
    <property type="molecule type" value="Genomic_DNA"/>
</dbReference>
<sequence>MGKVNSIGKAYKFKALKVYASTEWVLDGKKYRTVFENLDTTYLYAELSFYNKLFNEEDWTADLTLKCFLKSGKNNNKELCNIHEKVDVSKEKNEIYFRQGWGADEPGSFWKRGDYFWEAWIDGEMVGTAEFHIEGEGQVTADNNPYFGLQSIRAFEGGWEYVKEDDRVYLKQFSKAATRYVWIEVNIENKATQPFYCEIFLFFYDKARQLKGTTSMVNYVNASSGASLSFATGWGNQNAGDTYKQDLYYVEVVFMENLLGTVPLHFKESQEEGDVEVFAPGMGQQGLLSSATGKKESIDDVLAELDQLIGLTSVKKQIREHISYIDFISIRKEKGFQDSEKIGLHSIFTGNPGTGKTTVVNMLGRIYKAMGLLTKGHVVEVGRAELVAEYIGQTAPKVKKKISEARGGILFIDEAYALFRKDDEKDFGREVIEILIKEMSDGKGDIAVMFAGYPTEMHDFLFSNPGLKSRINYSFHFDDYMPEELMQIIRHYSGKKKLIISPDADKEMNEIIIAEYRGRDRTFGNARMALSLVDESKMNMARRLMLKPNVRDLSEEELSTIEVIDVKEVHSTEDKKKLKLAVDEGLLNIALDDLNRLVGLNTIKTEMNELVKLVRYYNDLGKDVLNKFSLHTVFTGNPGTGKTTVARIIGQLYKALGLLERGNVIEVDRSELVAGYVGQTAIKTQAVIDSAMGGVLFIDEAYALTDNGGTDFGKEAVEVILKEMEDHRGEFALIVAGYPGPMSKFLLSNPGLKSRFDRVLNFPDYFENELLDIARGMFEVEGLLMDSDAEKYFLSLIAGMLKSRDEYFGNAREIRKITQTVIRRQNLRLASMESSLRTPQMIATIVKEDFNDIELPTSTQSGGPIGFKRSVDAQG</sequence>
<dbReference type="InterPro" id="IPR003959">
    <property type="entry name" value="ATPase_AAA_core"/>
</dbReference>
<proteinExistence type="inferred from homology"/>
<dbReference type="InterPro" id="IPR050773">
    <property type="entry name" value="CbxX/CfxQ_RuBisCO_ESX"/>
</dbReference>
<keyword evidence="5" id="KW-0347">Helicase</keyword>
<evidence type="ECO:0000313" key="5">
    <source>
        <dbReference type="EMBL" id="MPM07757.1"/>
    </source>
</evidence>
<keyword evidence="3" id="KW-0067">ATP-binding</keyword>
<dbReference type="FunFam" id="3.40.50.300:FF:000216">
    <property type="entry name" value="Type VII secretion ATPase EccA"/>
    <property type="match status" value="2"/>
</dbReference>
<comment type="similarity">
    <text evidence="1">Belongs to the CbxX/CfxQ family.</text>
</comment>
<feature type="domain" description="AAA+ ATPase" evidence="4">
    <location>
        <begin position="628"/>
        <end position="766"/>
    </location>
</feature>
<dbReference type="InterPro" id="IPR000641">
    <property type="entry name" value="CbxX/CfxQ"/>
</dbReference>
<dbReference type="GO" id="GO:0016887">
    <property type="term" value="F:ATP hydrolysis activity"/>
    <property type="evidence" value="ECO:0007669"/>
    <property type="project" value="InterPro"/>
</dbReference>
<keyword evidence="2" id="KW-0547">Nucleotide-binding</keyword>
<dbReference type="Gene3D" id="3.40.50.300">
    <property type="entry name" value="P-loop containing nucleotide triphosphate hydrolases"/>
    <property type="match status" value="2"/>
</dbReference>
<evidence type="ECO:0000256" key="3">
    <source>
        <dbReference type="ARBA" id="ARBA00022840"/>
    </source>
</evidence>
<dbReference type="SMART" id="SM00382">
    <property type="entry name" value="AAA"/>
    <property type="match status" value="2"/>
</dbReference>